<name>A0ABV7ILN6_9SPHN</name>
<evidence type="ECO:0000313" key="2">
    <source>
        <dbReference type="Proteomes" id="UP001595604"/>
    </source>
</evidence>
<gene>
    <name evidence="1" type="ORF">ACFOD9_04600</name>
</gene>
<proteinExistence type="predicted"/>
<dbReference type="Proteomes" id="UP001595604">
    <property type="component" value="Unassembled WGS sequence"/>
</dbReference>
<dbReference type="EMBL" id="JBHRTQ010000004">
    <property type="protein sequence ID" value="MFC3173525.1"/>
    <property type="molecule type" value="Genomic_DNA"/>
</dbReference>
<comment type="caution">
    <text evidence="1">The sequence shown here is derived from an EMBL/GenBank/DDBJ whole genome shotgun (WGS) entry which is preliminary data.</text>
</comment>
<evidence type="ECO:0000313" key="1">
    <source>
        <dbReference type="EMBL" id="MFC3173525.1"/>
    </source>
</evidence>
<organism evidence="1 2">
    <name type="scientific">Novosphingobium bradum</name>
    <dbReference type="NCBI Taxonomy" id="1737444"/>
    <lineage>
        <taxon>Bacteria</taxon>
        <taxon>Pseudomonadati</taxon>
        <taxon>Pseudomonadota</taxon>
        <taxon>Alphaproteobacteria</taxon>
        <taxon>Sphingomonadales</taxon>
        <taxon>Sphingomonadaceae</taxon>
        <taxon>Novosphingobium</taxon>
    </lineage>
</organism>
<reference evidence="2" key="1">
    <citation type="journal article" date="2019" name="Int. J. Syst. Evol. Microbiol.">
        <title>The Global Catalogue of Microorganisms (GCM) 10K type strain sequencing project: providing services to taxonomists for standard genome sequencing and annotation.</title>
        <authorList>
            <consortium name="The Broad Institute Genomics Platform"/>
            <consortium name="The Broad Institute Genome Sequencing Center for Infectious Disease"/>
            <person name="Wu L."/>
            <person name="Ma J."/>
        </authorList>
    </citation>
    <scope>NUCLEOTIDE SEQUENCE [LARGE SCALE GENOMIC DNA]</scope>
    <source>
        <strain evidence="2">KCTC 42984</strain>
    </source>
</reference>
<protein>
    <submittedName>
        <fullName evidence="1">Uncharacterized protein</fullName>
    </submittedName>
</protein>
<sequence length="49" mass="5224">MRIVEALRALLSPALCERCGQSWTPRRTAGTDGRVPSPPPCPVCGFGGR</sequence>
<accession>A0ABV7ILN6</accession>
<keyword evidence="2" id="KW-1185">Reference proteome</keyword>
<dbReference type="RefSeq" id="WP_379508907.1">
    <property type="nucleotide sequence ID" value="NZ_JBHRTQ010000004.1"/>
</dbReference>